<keyword evidence="11" id="KW-0539">Nucleus</keyword>
<evidence type="ECO:0000256" key="11">
    <source>
        <dbReference type="ARBA" id="ARBA00023242"/>
    </source>
</evidence>
<dbReference type="GO" id="GO:0018990">
    <property type="term" value="P:ecdysis, chitin-based cuticle"/>
    <property type="evidence" value="ECO:0007669"/>
    <property type="project" value="UniProtKB-ARBA"/>
</dbReference>
<protein>
    <submittedName>
        <fullName evidence="16">Nuclear hormone receptor E75 isoform X1</fullName>
    </submittedName>
</protein>
<dbReference type="GO" id="GO:0007553">
    <property type="term" value="P:regulation of ecdysteroid metabolic process"/>
    <property type="evidence" value="ECO:0007669"/>
    <property type="project" value="UniProtKB-ARBA"/>
</dbReference>
<evidence type="ECO:0000256" key="5">
    <source>
        <dbReference type="ARBA" id="ARBA00022771"/>
    </source>
</evidence>
<feature type="domain" description="NR LBD" evidence="14">
    <location>
        <begin position="196"/>
        <end position="450"/>
    </location>
</feature>
<evidence type="ECO:0000256" key="7">
    <source>
        <dbReference type="ARBA" id="ARBA00023015"/>
    </source>
</evidence>
<dbReference type="GO" id="GO:0008270">
    <property type="term" value="F:zinc ion binding"/>
    <property type="evidence" value="ECO:0007669"/>
    <property type="project" value="UniProtKB-KW"/>
</dbReference>
<dbReference type="Pfam" id="PF00105">
    <property type="entry name" value="zf-C4"/>
    <property type="match status" value="1"/>
</dbReference>
<feature type="compositionally biased region" description="Low complexity" evidence="12">
    <location>
        <begin position="798"/>
        <end position="811"/>
    </location>
</feature>
<dbReference type="PROSITE" id="PS51843">
    <property type="entry name" value="NR_LBD"/>
    <property type="match status" value="1"/>
</dbReference>
<evidence type="ECO:0000256" key="8">
    <source>
        <dbReference type="ARBA" id="ARBA00023125"/>
    </source>
</evidence>
<dbReference type="GO" id="GO:0005634">
    <property type="term" value="C:nucleus"/>
    <property type="evidence" value="ECO:0007669"/>
    <property type="project" value="UniProtKB-SubCell"/>
</dbReference>
<dbReference type="InterPro" id="IPR013088">
    <property type="entry name" value="Znf_NHR/GATA"/>
</dbReference>
<evidence type="ECO:0000256" key="9">
    <source>
        <dbReference type="ARBA" id="ARBA00023163"/>
    </source>
</evidence>
<dbReference type="Gene3D" id="3.30.50.10">
    <property type="entry name" value="Erythroid Transcription Factor GATA-1, subunit A"/>
    <property type="match status" value="1"/>
</dbReference>
<evidence type="ECO:0000259" key="14">
    <source>
        <dbReference type="PROSITE" id="PS51843"/>
    </source>
</evidence>
<evidence type="ECO:0000256" key="1">
    <source>
        <dbReference type="ARBA" id="ARBA00004123"/>
    </source>
</evidence>
<dbReference type="PRINTS" id="PR00398">
    <property type="entry name" value="STRDHORMONER"/>
</dbReference>
<feature type="compositionally biased region" description="Polar residues" evidence="12">
    <location>
        <begin position="743"/>
        <end position="768"/>
    </location>
</feature>
<dbReference type="PROSITE" id="PS00031">
    <property type="entry name" value="NUCLEAR_REC_DBD_1"/>
    <property type="match status" value="1"/>
</dbReference>
<dbReference type="InterPro" id="IPR001728">
    <property type="entry name" value="ThyrH_rcpt"/>
</dbReference>
<dbReference type="InterPro" id="IPR000536">
    <property type="entry name" value="Nucl_hrmn_rcpt_lig-bd"/>
</dbReference>
<dbReference type="CDD" id="cd07166">
    <property type="entry name" value="NR_DBD_REV_ERB"/>
    <property type="match status" value="1"/>
</dbReference>
<dbReference type="GO" id="GO:0035075">
    <property type="term" value="P:response to ecdysone"/>
    <property type="evidence" value="ECO:0007669"/>
    <property type="project" value="UniProtKB-ARBA"/>
</dbReference>
<dbReference type="GO" id="GO:0000978">
    <property type="term" value="F:RNA polymerase II cis-regulatory region sequence-specific DNA binding"/>
    <property type="evidence" value="ECO:0007669"/>
    <property type="project" value="TreeGrafter"/>
</dbReference>
<comment type="subcellular location">
    <subcellularLocation>
        <location evidence="2">Cytoplasm</location>
    </subcellularLocation>
    <subcellularLocation>
        <location evidence="1">Nucleus</location>
    </subcellularLocation>
</comment>
<dbReference type="GO" id="GO:0005737">
    <property type="term" value="C:cytoplasm"/>
    <property type="evidence" value="ECO:0007669"/>
    <property type="project" value="UniProtKB-SubCell"/>
</dbReference>
<feature type="region of interest" description="Disordered" evidence="12">
    <location>
        <begin position="542"/>
        <end position="624"/>
    </location>
</feature>
<evidence type="ECO:0000313" key="15">
    <source>
        <dbReference type="Proteomes" id="UP000504615"/>
    </source>
</evidence>
<dbReference type="RefSeq" id="XP_011640767.1">
    <property type="nucleotide sequence ID" value="XM_011642465.2"/>
</dbReference>
<keyword evidence="7" id="KW-0805">Transcription regulation</keyword>
<feature type="region of interest" description="Disordered" evidence="12">
    <location>
        <begin position="793"/>
        <end position="847"/>
    </location>
</feature>
<dbReference type="AlphaFoldDB" id="A0A6I9X883"/>
<proteinExistence type="inferred from homology"/>
<evidence type="ECO:0000256" key="4">
    <source>
        <dbReference type="ARBA" id="ARBA00022723"/>
    </source>
</evidence>
<dbReference type="GO" id="GO:0000122">
    <property type="term" value="P:negative regulation of transcription by RNA polymerase II"/>
    <property type="evidence" value="ECO:0007669"/>
    <property type="project" value="TreeGrafter"/>
</dbReference>
<gene>
    <name evidence="16" type="primary">LOC105429474</name>
</gene>
<evidence type="ECO:0000259" key="13">
    <source>
        <dbReference type="PROSITE" id="PS51030"/>
    </source>
</evidence>
<dbReference type="GO" id="GO:0045944">
    <property type="term" value="P:positive regulation of transcription by RNA polymerase II"/>
    <property type="evidence" value="ECO:0007669"/>
    <property type="project" value="TreeGrafter"/>
</dbReference>
<feature type="region of interest" description="Disordered" evidence="12">
    <location>
        <begin position="866"/>
        <end position="899"/>
    </location>
</feature>
<reference evidence="16" key="1">
    <citation type="submission" date="2025-08" db="UniProtKB">
        <authorList>
            <consortium name="RefSeq"/>
        </authorList>
    </citation>
    <scope>IDENTIFICATION</scope>
</reference>
<evidence type="ECO:0000256" key="10">
    <source>
        <dbReference type="ARBA" id="ARBA00023170"/>
    </source>
</evidence>
<dbReference type="SUPFAM" id="SSF57716">
    <property type="entry name" value="Glucocorticoid receptor-like (DNA-binding domain)"/>
    <property type="match status" value="1"/>
</dbReference>
<comment type="similarity">
    <text evidence="3">Belongs to the nuclear hormone receptor family. NR1 subfamily.</text>
</comment>
<dbReference type="PRINTS" id="PR00546">
    <property type="entry name" value="THYROIDHORMR"/>
</dbReference>
<evidence type="ECO:0000256" key="2">
    <source>
        <dbReference type="ARBA" id="ARBA00004496"/>
    </source>
</evidence>
<dbReference type="SMART" id="SM00430">
    <property type="entry name" value="HOLI"/>
    <property type="match status" value="1"/>
</dbReference>
<dbReference type="GO" id="GO:0009755">
    <property type="term" value="P:hormone-mediated signaling pathway"/>
    <property type="evidence" value="ECO:0007669"/>
    <property type="project" value="TreeGrafter"/>
</dbReference>
<dbReference type="InterPro" id="IPR001628">
    <property type="entry name" value="Znf_hrmn_rcpt"/>
</dbReference>
<dbReference type="InterPro" id="IPR001723">
    <property type="entry name" value="Nuclear_hrmn_rcpt"/>
</dbReference>
<feature type="compositionally biased region" description="Low complexity" evidence="12">
    <location>
        <begin position="828"/>
        <end position="847"/>
    </location>
</feature>
<dbReference type="GeneID" id="105429474"/>
<evidence type="ECO:0000256" key="12">
    <source>
        <dbReference type="SAM" id="MobiDB-lite"/>
    </source>
</evidence>
<feature type="region of interest" description="Disordered" evidence="12">
    <location>
        <begin position="449"/>
        <end position="481"/>
    </location>
</feature>
<dbReference type="CDD" id="cd06940">
    <property type="entry name" value="NR_LBD_REV_ERB"/>
    <property type="match status" value="1"/>
</dbReference>
<organism evidence="15 16">
    <name type="scientific">Pogonomyrmex barbatus</name>
    <name type="common">red harvester ant</name>
    <dbReference type="NCBI Taxonomy" id="144034"/>
    <lineage>
        <taxon>Eukaryota</taxon>
        <taxon>Metazoa</taxon>
        <taxon>Ecdysozoa</taxon>
        <taxon>Arthropoda</taxon>
        <taxon>Hexapoda</taxon>
        <taxon>Insecta</taxon>
        <taxon>Pterygota</taxon>
        <taxon>Neoptera</taxon>
        <taxon>Endopterygota</taxon>
        <taxon>Hymenoptera</taxon>
        <taxon>Apocrita</taxon>
        <taxon>Aculeata</taxon>
        <taxon>Formicoidea</taxon>
        <taxon>Formicidae</taxon>
        <taxon>Myrmicinae</taxon>
        <taxon>Pogonomyrmex</taxon>
    </lineage>
</organism>
<dbReference type="PANTHER" id="PTHR24082:SF473">
    <property type="entry name" value="ECDYSONE-INDUCED PROTEIN 75B, ISOFORM B"/>
    <property type="match status" value="1"/>
</dbReference>
<keyword evidence="10 16" id="KW-0675">Receptor</keyword>
<evidence type="ECO:0000313" key="16">
    <source>
        <dbReference type="RefSeq" id="XP_011640767.1"/>
    </source>
</evidence>
<dbReference type="GO" id="GO:0020037">
    <property type="term" value="F:heme binding"/>
    <property type="evidence" value="ECO:0007669"/>
    <property type="project" value="UniProtKB-ARBA"/>
</dbReference>
<keyword evidence="6" id="KW-0862">Zinc</keyword>
<evidence type="ECO:0000256" key="3">
    <source>
        <dbReference type="ARBA" id="ARBA00008092"/>
    </source>
</evidence>
<dbReference type="GO" id="GO:0030154">
    <property type="term" value="P:cell differentiation"/>
    <property type="evidence" value="ECO:0007669"/>
    <property type="project" value="TreeGrafter"/>
</dbReference>
<dbReference type="FunFam" id="1.10.565.10:FF:000029">
    <property type="entry name" value="Ecdysone-induced protein 75B, isoform B"/>
    <property type="match status" value="1"/>
</dbReference>
<evidence type="ECO:0000256" key="6">
    <source>
        <dbReference type="ARBA" id="ARBA00022833"/>
    </source>
</evidence>
<dbReference type="Pfam" id="PF00104">
    <property type="entry name" value="Hormone_recep"/>
    <property type="match status" value="1"/>
</dbReference>
<feature type="domain" description="Nuclear receptor" evidence="13">
    <location>
        <begin position="86"/>
        <end position="162"/>
    </location>
</feature>
<feature type="region of interest" description="Disordered" evidence="12">
    <location>
        <begin position="739"/>
        <end position="768"/>
    </location>
</feature>
<keyword evidence="8" id="KW-0238">DNA-binding</keyword>
<dbReference type="SUPFAM" id="SSF48508">
    <property type="entry name" value="Nuclear receptor ligand-binding domain"/>
    <property type="match status" value="1"/>
</dbReference>
<dbReference type="KEGG" id="pbar:105429474"/>
<keyword evidence="9" id="KW-0804">Transcription</keyword>
<keyword evidence="4" id="KW-0479">Metal-binding</keyword>
<keyword evidence="5" id="KW-0863">Zinc-finger</keyword>
<sequence length="899" mass="98214">MILTPDSSAQDTLATSPAPELLIPNVSSHDSRASSVPCVPTRGMSSPYHVVQLADHRLSPSMPTMDSTVSSAKPEPELNIEFDGTTVLCRVCGDKASGFHYGVHSCEGCKGFFRRSIQQKIQYRPCTKNQQCSILRINRNRCQYCRLKKCIAVGMSRDAVRFGRVPKREKARILAAMQQSSHSRSQEKAVTAELEDEQRLLTTVVRAHLDTCDFTRDKVAPILARARETPNYTACPPTLACPLNPNPQPLTGQQELLQDFSKRFSPAIRGVVEFAKRIPGFNLLAQDDQVTLLKAGVFEVLLVRLACMFDAQTNSMICLNGQVLKRESIHNSSNARFLMDSMFDFAERVNSLRLSDAELGLFCSVVVIAADRPGLRNTELVERMHNKLRNALQTILAQNHPQHPDILRELLKKIPDLKTLNTLHSEKLLAFKMTEQQQQLQAQQQHQQQQQQQQQQTHVITTQQQPHWPMEEEPPASWGSASDVTLDEAVKSPLGSVSSTESTCSGEVASLTEYHHVAPASGHHASSAPLLAATLAGGLCPHRRRANSGSTSSGDDELHRSTMSKTPQPPQCRSFRKLDSPSDSGIESGTEKPDKPASSSASSAPTSVCSSPRSEDKEVEDMPVLKRVLQAPPLYDTNSLMDEAYKPHKKFRALRQKDSAEAEPAVVVQHTQSQLHLHLTSPPARSPPTQTAQSQCPQTASLLSSTHSTLARSLMEGPRMTAEQLKRTDIIHNYIMRGEASPRSPTVSPSPAEQCASTTTAITRSTQGSQGLLQCATTSYSNRWPATSVITTTTGARQQQQQQQQQQQSSSDYLAVANSPASSPRYLSAAATSSTSTSPRPTSSTAATLVLSGCPSNMMELQVDIADSQQPLNLSKKSPSPSPSPRPLVGPCKALSLEA</sequence>
<keyword evidence="15" id="KW-1185">Reference proteome</keyword>
<dbReference type="FunFam" id="3.30.50.10:FF:000013">
    <property type="entry name" value="Nuclear receptor subfamily 1 group D member 2"/>
    <property type="match status" value="1"/>
</dbReference>
<feature type="compositionally biased region" description="Low complexity" evidence="12">
    <location>
        <begin position="596"/>
        <end position="612"/>
    </location>
</feature>
<dbReference type="SMART" id="SM00399">
    <property type="entry name" value="ZnF_C4"/>
    <property type="match status" value="1"/>
</dbReference>
<dbReference type="OrthoDB" id="7634782at2759"/>
<dbReference type="PROSITE" id="PS51030">
    <property type="entry name" value="NUCLEAR_REC_DBD_2"/>
    <property type="match status" value="1"/>
</dbReference>
<dbReference type="Gene3D" id="1.10.565.10">
    <property type="entry name" value="Retinoid X Receptor"/>
    <property type="match status" value="1"/>
</dbReference>
<dbReference type="CTD" id="100117176"/>
<name>A0A6I9X883_9HYME</name>
<dbReference type="PANTHER" id="PTHR24082">
    <property type="entry name" value="NUCLEAR HORMONE RECEPTOR"/>
    <property type="match status" value="1"/>
</dbReference>
<dbReference type="InterPro" id="IPR050234">
    <property type="entry name" value="Nuclear_hormone_rcpt_NR1"/>
</dbReference>
<dbReference type="Proteomes" id="UP000504615">
    <property type="component" value="Unplaced"/>
</dbReference>
<dbReference type="GO" id="GO:0004879">
    <property type="term" value="F:nuclear receptor activity"/>
    <property type="evidence" value="ECO:0007669"/>
    <property type="project" value="InterPro"/>
</dbReference>
<dbReference type="PRINTS" id="PR00047">
    <property type="entry name" value="STROIDFINGER"/>
</dbReference>
<feature type="compositionally biased region" description="Low complexity" evidence="12">
    <location>
        <begin position="449"/>
        <end position="465"/>
    </location>
</feature>
<accession>A0A6I9X883</accession>
<dbReference type="InterPro" id="IPR035500">
    <property type="entry name" value="NHR-like_dom_sf"/>
</dbReference>